<dbReference type="EMBL" id="CAUYUJ010018170">
    <property type="protein sequence ID" value="CAK0881218.1"/>
    <property type="molecule type" value="Genomic_DNA"/>
</dbReference>
<sequence>AVPAQLELGPAGARAPGSARCCSAGAMQAVTPVTPCEVGESADGHETVSVTVPDSDADDAAAPLASEPRQAPSVVFRCRSAVGRRSCRGWSLGLLAAGLAGAAALLRLGAAPRGAGGAARDERLRDTAEALSLYVNLSAVDLGAPGKPSEYLLLRGPANQPNSVAIQ</sequence>
<protein>
    <submittedName>
        <fullName evidence="2">Uncharacterized protein</fullName>
    </submittedName>
</protein>
<gene>
    <name evidence="2" type="ORF">PCOR1329_LOCUS64136</name>
</gene>
<reference evidence="2" key="1">
    <citation type="submission" date="2023-10" db="EMBL/GenBank/DDBJ databases">
        <authorList>
            <person name="Chen Y."/>
            <person name="Shah S."/>
            <person name="Dougan E. K."/>
            <person name="Thang M."/>
            <person name="Chan C."/>
        </authorList>
    </citation>
    <scope>NUCLEOTIDE SEQUENCE [LARGE SCALE GENOMIC DNA]</scope>
</reference>
<evidence type="ECO:0000313" key="2">
    <source>
        <dbReference type="EMBL" id="CAK0881218.1"/>
    </source>
</evidence>
<dbReference type="Proteomes" id="UP001189429">
    <property type="component" value="Unassembled WGS sequence"/>
</dbReference>
<feature type="non-terminal residue" evidence="2">
    <location>
        <position position="167"/>
    </location>
</feature>
<comment type="caution">
    <text evidence="2">The sequence shown here is derived from an EMBL/GenBank/DDBJ whole genome shotgun (WGS) entry which is preliminary data.</text>
</comment>
<feature type="non-terminal residue" evidence="2">
    <location>
        <position position="1"/>
    </location>
</feature>
<proteinExistence type="predicted"/>
<keyword evidence="3" id="KW-1185">Reference proteome</keyword>
<organism evidence="2 3">
    <name type="scientific">Prorocentrum cordatum</name>
    <dbReference type="NCBI Taxonomy" id="2364126"/>
    <lineage>
        <taxon>Eukaryota</taxon>
        <taxon>Sar</taxon>
        <taxon>Alveolata</taxon>
        <taxon>Dinophyceae</taxon>
        <taxon>Prorocentrales</taxon>
        <taxon>Prorocentraceae</taxon>
        <taxon>Prorocentrum</taxon>
    </lineage>
</organism>
<evidence type="ECO:0000256" key="1">
    <source>
        <dbReference type="SAM" id="MobiDB-lite"/>
    </source>
</evidence>
<evidence type="ECO:0000313" key="3">
    <source>
        <dbReference type="Proteomes" id="UP001189429"/>
    </source>
</evidence>
<accession>A0ABN9W541</accession>
<feature type="region of interest" description="Disordered" evidence="1">
    <location>
        <begin position="39"/>
        <end position="66"/>
    </location>
</feature>
<name>A0ABN9W541_9DINO</name>